<evidence type="ECO:0000256" key="2">
    <source>
        <dbReference type="ARBA" id="ARBA00023125"/>
    </source>
</evidence>
<dbReference type="EMBL" id="JBHUJB010000005">
    <property type="protein sequence ID" value="MFD2157344.1"/>
    <property type="molecule type" value="Genomic_DNA"/>
</dbReference>
<keyword evidence="3" id="KW-0804">Transcription</keyword>
<dbReference type="Pfam" id="PF00392">
    <property type="entry name" value="GntR"/>
    <property type="match status" value="1"/>
</dbReference>
<evidence type="ECO:0000313" key="6">
    <source>
        <dbReference type="EMBL" id="MFD2157344.1"/>
    </source>
</evidence>
<keyword evidence="1" id="KW-0805">Transcription regulation</keyword>
<feature type="domain" description="HTH gntR-type" evidence="4">
    <location>
        <begin position="17"/>
        <end position="60"/>
    </location>
</feature>
<evidence type="ECO:0000259" key="4">
    <source>
        <dbReference type="Pfam" id="PF00392"/>
    </source>
</evidence>
<organism evidence="6 7">
    <name type="scientific">Rubritalea tangerina</name>
    <dbReference type="NCBI Taxonomy" id="430798"/>
    <lineage>
        <taxon>Bacteria</taxon>
        <taxon>Pseudomonadati</taxon>
        <taxon>Verrucomicrobiota</taxon>
        <taxon>Verrucomicrobiia</taxon>
        <taxon>Verrucomicrobiales</taxon>
        <taxon>Rubritaleaceae</taxon>
        <taxon>Rubritalea</taxon>
    </lineage>
</organism>
<gene>
    <name evidence="6" type="ORF">ACFSW8_00360</name>
</gene>
<accession>A0ABW4Z5Z2</accession>
<dbReference type="InterPro" id="IPR028082">
    <property type="entry name" value="Peripla_BP_I"/>
</dbReference>
<comment type="caution">
    <text evidence="6">The sequence shown here is derived from an EMBL/GenBank/DDBJ whole genome shotgun (WGS) entry which is preliminary data.</text>
</comment>
<sequence length="357" mass="39563">MPKPYLNRWQQLADNMIDDLLHQSSTQLPGIQHLAQQYGLSRTSVEQALTYLENIKLIEKAQPGKRRRINQKKLKQLALQRGNAQQRVLFLTLDPHHDAAHLTLQTFRKAQSLLEADGIQLDYLTTPNSPAKLRELLTTLKPQAVLAYVIPTEFCDVIHSLAIPAAGIGISHPAISSLNSSYESLIEAAFHKAWDATHTRAVAPLWNKPDKVHARLAKHLTQTMPSTLGPFTPAYHLPQISGTTAEHYHQQLDILFQITPPSCLILGNFAQYLMASSYLLKNGLSIPQNISIILLSSDPQLKYLSPSIAHFHYSSAATTTRAIELLRDAILGASTPSLEVITQHWSPGESLPPSSDA</sequence>
<evidence type="ECO:0000256" key="1">
    <source>
        <dbReference type="ARBA" id="ARBA00023015"/>
    </source>
</evidence>
<protein>
    <submittedName>
        <fullName evidence="6">Substrate-binding domain-containing protein</fullName>
    </submittedName>
</protein>
<evidence type="ECO:0000256" key="3">
    <source>
        <dbReference type="ARBA" id="ARBA00023163"/>
    </source>
</evidence>
<dbReference type="Proteomes" id="UP001597389">
    <property type="component" value="Unassembled WGS sequence"/>
</dbReference>
<reference evidence="7" key="1">
    <citation type="journal article" date="2019" name="Int. J. Syst. Evol. Microbiol.">
        <title>The Global Catalogue of Microorganisms (GCM) 10K type strain sequencing project: providing services to taxonomists for standard genome sequencing and annotation.</title>
        <authorList>
            <consortium name="The Broad Institute Genomics Platform"/>
            <consortium name="The Broad Institute Genome Sequencing Center for Infectious Disease"/>
            <person name="Wu L."/>
            <person name="Ma J."/>
        </authorList>
    </citation>
    <scope>NUCLEOTIDE SEQUENCE [LARGE SCALE GENOMIC DNA]</scope>
    <source>
        <strain evidence="7">CCUG 57942</strain>
    </source>
</reference>
<dbReference type="SUPFAM" id="SSF46785">
    <property type="entry name" value="Winged helix' DNA-binding domain"/>
    <property type="match status" value="1"/>
</dbReference>
<dbReference type="InterPro" id="IPR036388">
    <property type="entry name" value="WH-like_DNA-bd_sf"/>
</dbReference>
<dbReference type="Gene3D" id="3.40.50.2300">
    <property type="match status" value="2"/>
</dbReference>
<evidence type="ECO:0000313" key="7">
    <source>
        <dbReference type="Proteomes" id="UP001597389"/>
    </source>
</evidence>
<dbReference type="SUPFAM" id="SSF53822">
    <property type="entry name" value="Periplasmic binding protein-like I"/>
    <property type="match status" value="1"/>
</dbReference>
<evidence type="ECO:0000259" key="5">
    <source>
        <dbReference type="Pfam" id="PF13377"/>
    </source>
</evidence>
<name>A0ABW4Z5Z2_9BACT</name>
<dbReference type="InterPro" id="IPR000524">
    <property type="entry name" value="Tscrpt_reg_HTH_GntR"/>
</dbReference>
<dbReference type="Pfam" id="PF13377">
    <property type="entry name" value="Peripla_BP_3"/>
    <property type="match status" value="1"/>
</dbReference>
<dbReference type="InterPro" id="IPR046335">
    <property type="entry name" value="LacI/GalR-like_sensor"/>
</dbReference>
<dbReference type="InterPro" id="IPR036390">
    <property type="entry name" value="WH_DNA-bd_sf"/>
</dbReference>
<keyword evidence="7" id="KW-1185">Reference proteome</keyword>
<proteinExistence type="predicted"/>
<dbReference type="Gene3D" id="1.10.10.10">
    <property type="entry name" value="Winged helix-like DNA-binding domain superfamily/Winged helix DNA-binding domain"/>
    <property type="match status" value="1"/>
</dbReference>
<feature type="domain" description="Transcriptional regulator LacI/GalR-like sensor" evidence="5">
    <location>
        <begin position="210"/>
        <end position="350"/>
    </location>
</feature>
<keyword evidence="2" id="KW-0238">DNA-binding</keyword>
<dbReference type="RefSeq" id="WP_377091295.1">
    <property type="nucleotide sequence ID" value="NZ_JBHSJL010000014.1"/>
</dbReference>